<dbReference type="PROSITE" id="PS50146">
    <property type="entry name" value="DAGK"/>
    <property type="match status" value="1"/>
</dbReference>
<dbReference type="Pfam" id="PF00781">
    <property type="entry name" value="DAGK_cat"/>
    <property type="match status" value="1"/>
</dbReference>
<evidence type="ECO:0000313" key="6">
    <source>
        <dbReference type="EMBL" id="MEX4008757.1"/>
    </source>
</evidence>
<dbReference type="InterPro" id="IPR017438">
    <property type="entry name" value="ATP-NAD_kinase_N"/>
</dbReference>
<keyword evidence="1" id="KW-0808">Transferase</keyword>
<protein>
    <submittedName>
        <fullName evidence="6">Diacylglycerol kinase family protein</fullName>
    </submittedName>
</protein>
<dbReference type="InterPro" id="IPR001206">
    <property type="entry name" value="Diacylglycerol_kinase_cat_dom"/>
</dbReference>
<dbReference type="Proteomes" id="UP001559025">
    <property type="component" value="Unassembled WGS sequence"/>
</dbReference>
<dbReference type="EMBL" id="JAZHFV010000005">
    <property type="protein sequence ID" value="MEX4008757.1"/>
    <property type="molecule type" value="Genomic_DNA"/>
</dbReference>
<proteinExistence type="predicted"/>
<dbReference type="Gene3D" id="2.60.200.40">
    <property type="match status" value="1"/>
</dbReference>
<dbReference type="SMART" id="SM00046">
    <property type="entry name" value="DAGKc"/>
    <property type="match status" value="1"/>
</dbReference>
<evidence type="ECO:0000313" key="7">
    <source>
        <dbReference type="Proteomes" id="UP001559025"/>
    </source>
</evidence>
<reference evidence="6 7" key="1">
    <citation type="submission" date="2024-01" db="EMBL/GenBank/DDBJ databases">
        <title>New evidence supports the origin of RcGTA from prophage.</title>
        <authorList>
            <person name="Xu Y."/>
            <person name="Liu B."/>
            <person name="Chen F."/>
        </authorList>
    </citation>
    <scope>NUCLEOTIDE SEQUENCE [LARGE SCALE GENOMIC DNA]</scope>
    <source>
        <strain evidence="6 7">CBW1107-2</strain>
    </source>
</reference>
<evidence type="ECO:0000256" key="3">
    <source>
        <dbReference type="ARBA" id="ARBA00022777"/>
    </source>
</evidence>
<keyword evidence="7" id="KW-1185">Reference proteome</keyword>
<gene>
    <name evidence="6" type="ORF">V1479_15695</name>
</gene>
<dbReference type="RefSeq" id="WP_368803742.1">
    <property type="nucleotide sequence ID" value="NZ_JAZHFV010000005.1"/>
</dbReference>
<dbReference type="PANTHER" id="PTHR12358">
    <property type="entry name" value="SPHINGOSINE KINASE"/>
    <property type="match status" value="1"/>
</dbReference>
<feature type="domain" description="DAGKc" evidence="5">
    <location>
        <begin position="48"/>
        <end position="130"/>
    </location>
</feature>
<dbReference type="Pfam" id="PF19279">
    <property type="entry name" value="YegS_C"/>
    <property type="match status" value="1"/>
</dbReference>
<evidence type="ECO:0000256" key="1">
    <source>
        <dbReference type="ARBA" id="ARBA00022679"/>
    </source>
</evidence>
<keyword evidence="2" id="KW-0547">Nucleotide-binding</keyword>
<dbReference type="InterPro" id="IPR016064">
    <property type="entry name" value="NAD/diacylglycerol_kinase_sf"/>
</dbReference>
<dbReference type="PANTHER" id="PTHR12358:SF106">
    <property type="entry name" value="LIPID KINASE YEGS"/>
    <property type="match status" value="1"/>
</dbReference>
<evidence type="ECO:0000259" key="5">
    <source>
        <dbReference type="PROSITE" id="PS50146"/>
    </source>
</evidence>
<organism evidence="6 7">
    <name type="scientific">Neoaquamicrobium sediminum</name>
    <dbReference type="NCBI Taxonomy" id="1849104"/>
    <lineage>
        <taxon>Bacteria</taxon>
        <taxon>Pseudomonadati</taxon>
        <taxon>Pseudomonadota</taxon>
        <taxon>Alphaproteobacteria</taxon>
        <taxon>Hyphomicrobiales</taxon>
        <taxon>Phyllobacteriaceae</taxon>
        <taxon>Neoaquamicrobium</taxon>
    </lineage>
</organism>
<comment type="caution">
    <text evidence="6">The sequence shown here is derived from an EMBL/GenBank/DDBJ whole genome shotgun (WGS) entry which is preliminary data.</text>
</comment>
<evidence type="ECO:0000256" key="4">
    <source>
        <dbReference type="ARBA" id="ARBA00022840"/>
    </source>
</evidence>
<dbReference type="InterPro" id="IPR050187">
    <property type="entry name" value="Lipid_Phosphate_FormReg"/>
</dbReference>
<accession>A0ABV3WVQ2</accession>
<name>A0ABV3WVQ2_9HYPH</name>
<dbReference type="SUPFAM" id="SSF111331">
    <property type="entry name" value="NAD kinase/diacylglycerol kinase-like"/>
    <property type="match status" value="1"/>
</dbReference>
<evidence type="ECO:0000256" key="2">
    <source>
        <dbReference type="ARBA" id="ARBA00022741"/>
    </source>
</evidence>
<dbReference type="InterPro" id="IPR045540">
    <property type="entry name" value="YegS/DAGK_C"/>
</dbReference>
<dbReference type="Gene3D" id="3.40.50.10330">
    <property type="entry name" value="Probable inorganic polyphosphate/atp-NAD kinase, domain 1"/>
    <property type="match status" value="1"/>
</dbReference>
<keyword evidence="4" id="KW-0067">ATP-binding</keyword>
<dbReference type="GO" id="GO:0016301">
    <property type="term" value="F:kinase activity"/>
    <property type="evidence" value="ECO:0007669"/>
    <property type="project" value="UniProtKB-KW"/>
</dbReference>
<sequence>MRFQIILNREGGTLRTLDLAVFTARLRETVQEAGHQVMVAVVAGKEIEHALDEALAGDCDVVMVGGGDGTVSCAAGKLMGSDKALAILPAGTMNLFARSLGIPLELEAAADALCGGEFRDVDVASANGKPFIHQFSVGLHAKLIRLREKEVFRSRLGKIRASIRAGFGAFFRPPRMRIGLTLDDGEERMLATAGIGITNNVFGEGHLPYADVPDGGVLGVYVTRSRTRGDMILLALNMLLGRWKTNDQVEMLTAQEVRLRLLARHERFGSAMDGELCELEKETTVRCHPGVLKVLVPAEPV</sequence>
<keyword evidence="3 6" id="KW-0418">Kinase</keyword>